<accession>A0A6A5QZ03</accession>
<gene>
    <name evidence="1" type="ORF">BDU57DRAFT_2884</name>
</gene>
<dbReference type="EMBL" id="ML979132">
    <property type="protein sequence ID" value="KAF1920090.1"/>
    <property type="molecule type" value="Genomic_DNA"/>
</dbReference>
<dbReference type="AlphaFoldDB" id="A0A6A5QZ03"/>
<sequence>MSLVRHGHGLPIGFPGYMQPSFLDVPDISSASWLVDPYSGRCCEFCDAMEAIPDLEIILEELSFYDPHHYATMSRLHDSVHGHYMLGYDRDGSESYHLSRKMERLSELLQMAQRRNPRGGRGLGDFASRVKYMSRDVMMGPRRHRFDTFAMPRYPDGSYYWGERWDRRRGWRY</sequence>
<evidence type="ECO:0000313" key="2">
    <source>
        <dbReference type="Proteomes" id="UP000800096"/>
    </source>
</evidence>
<dbReference type="OrthoDB" id="3762945at2759"/>
<name>A0A6A5QZ03_AMPQU</name>
<organism evidence="1 2">
    <name type="scientific">Ampelomyces quisqualis</name>
    <name type="common">Powdery mildew agent</name>
    <dbReference type="NCBI Taxonomy" id="50730"/>
    <lineage>
        <taxon>Eukaryota</taxon>
        <taxon>Fungi</taxon>
        <taxon>Dikarya</taxon>
        <taxon>Ascomycota</taxon>
        <taxon>Pezizomycotina</taxon>
        <taxon>Dothideomycetes</taxon>
        <taxon>Pleosporomycetidae</taxon>
        <taxon>Pleosporales</taxon>
        <taxon>Pleosporineae</taxon>
        <taxon>Phaeosphaeriaceae</taxon>
        <taxon>Ampelomyces</taxon>
    </lineage>
</organism>
<keyword evidence="2" id="KW-1185">Reference proteome</keyword>
<evidence type="ECO:0000313" key="1">
    <source>
        <dbReference type="EMBL" id="KAF1920090.1"/>
    </source>
</evidence>
<reference evidence="1" key="1">
    <citation type="journal article" date="2020" name="Stud. Mycol.">
        <title>101 Dothideomycetes genomes: a test case for predicting lifestyles and emergence of pathogens.</title>
        <authorList>
            <person name="Haridas S."/>
            <person name="Albert R."/>
            <person name="Binder M."/>
            <person name="Bloem J."/>
            <person name="Labutti K."/>
            <person name="Salamov A."/>
            <person name="Andreopoulos B."/>
            <person name="Baker S."/>
            <person name="Barry K."/>
            <person name="Bills G."/>
            <person name="Bluhm B."/>
            <person name="Cannon C."/>
            <person name="Castanera R."/>
            <person name="Culley D."/>
            <person name="Daum C."/>
            <person name="Ezra D."/>
            <person name="Gonzalez J."/>
            <person name="Henrissat B."/>
            <person name="Kuo A."/>
            <person name="Liang C."/>
            <person name="Lipzen A."/>
            <person name="Lutzoni F."/>
            <person name="Magnuson J."/>
            <person name="Mondo S."/>
            <person name="Nolan M."/>
            <person name="Ohm R."/>
            <person name="Pangilinan J."/>
            <person name="Park H.-J."/>
            <person name="Ramirez L."/>
            <person name="Alfaro M."/>
            <person name="Sun H."/>
            <person name="Tritt A."/>
            <person name="Yoshinaga Y."/>
            <person name="Zwiers L.-H."/>
            <person name="Turgeon B."/>
            <person name="Goodwin S."/>
            <person name="Spatafora J."/>
            <person name="Crous P."/>
            <person name="Grigoriev I."/>
        </authorList>
    </citation>
    <scope>NUCLEOTIDE SEQUENCE</scope>
    <source>
        <strain evidence="1">HMLAC05119</strain>
    </source>
</reference>
<protein>
    <submittedName>
        <fullName evidence="1">Uncharacterized protein</fullName>
    </submittedName>
</protein>
<proteinExistence type="predicted"/>
<dbReference type="Proteomes" id="UP000800096">
    <property type="component" value="Unassembled WGS sequence"/>
</dbReference>